<dbReference type="InterPro" id="IPR003660">
    <property type="entry name" value="HAMP_dom"/>
</dbReference>
<evidence type="ECO:0000256" key="3">
    <source>
        <dbReference type="ARBA" id="ARBA00012438"/>
    </source>
</evidence>
<feature type="compositionally biased region" description="Pro residues" evidence="11">
    <location>
        <begin position="460"/>
        <end position="469"/>
    </location>
</feature>
<dbReference type="EC" id="2.7.13.3" evidence="3"/>
<evidence type="ECO:0000259" key="14">
    <source>
        <dbReference type="PROSITE" id="PS50885"/>
    </source>
</evidence>
<dbReference type="CDD" id="cd00075">
    <property type="entry name" value="HATPase"/>
    <property type="match status" value="1"/>
</dbReference>
<evidence type="ECO:0000256" key="8">
    <source>
        <dbReference type="ARBA" id="ARBA00022989"/>
    </source>
</evidence>
<keyword evidence="6 12" id="KW-0812">Transmembrane</keyword>
<dbReference type="GO" id="GO:0005886">
    <property type="term" value="C:plasma membrane"/>
    <property type="evidence" value="ECO:0007669"/>
    <property type="project" value="TreeGrafter"/>
</dbReference>
<reference evidence="15 16" key="1">
    <citation type="journal article" date="2012" name="PLoS ONE">
        <title>Genome sequence and transcriptome analysis of the radioresistant bacterium Deinococcus gobiensis: insights into the extreme environmental adaptations.</title>
        <authorList>
            <person name="Yuan M."/>
            <person name="Chen M."/>
            <person name="Zhang W."/>
            <person name="Lu W."/>
            <person name="Wang J."/>
            <person name="Yang M."/>
            <person name="Zhao P."/>
            <person name="Tang R."/>
            <person name="Li X."/>
            <person name="Hao Y."/>
            <person name="Zhou Z."/>
            <person name="Zhan Y."/>
            <person name="Yu H."/>
            <person name="Teng C."/>
            <person name="Yan Y."/>
            <person name="Ping S."/>
            <person name="Wang Y."/>
            <person name="Lin M."/>
        </authorList>
    </citation>
    <scope>NUCLEOTIDE SEQUENCE [LARGE SCALE GENOMIC DNA]</scope>
    <source>
        <strain evidence="15 16">I-0</strain>
    </source>
</reference>
<evidence type="ECO:0000256" key="11">
    <source>
        <dbReference type="SAM" id="MobiDB-lite"/>
    </source>
</evidence>
<dbReference type="PROSITE" id="PS50885">
    <property type="entry name" value="HAMP"/>
    <property type="match status" value="1"/>
</dbReference>
<evidence type="ECO:0000256" key="9">
    <source>
        <dbReference type="ARBA" id="ARBA00023012"/>
    </source>
</evidence>
<dbReference type="OrthoDB" id="55390at2"/>
<dbReference type="InterPro" id="IPR003661">
    <property type="entry name" value="HisK_dim/P_dom"/>
</dbReference>
<evidence type="ECO:0000256" key="4">
    <source>
        <dbReference type="ARBA" id="ARBA00022553"/>
    </source>
</evidence>
<dbReference type="InterPro" id="IPR003594">
    <property type="entry name" value="HATPase_dom"/>
</dbReference>
<dbReference type="PATRIC" id="fig|745776.4.peg.3034"/>
<dbReference type="KEGG" id="dgo:DGo_CA2956"/>
<keyword evidence="7 15" id="KW-0418">Kinase</keyword>
<dbReference type="eggNOG" id="COG0642">
    <property type="taxonomic scope" value="Bacteria"/>
</dbReference>
<dbReference type="AlphaFoldDB" id="H8GWI0"/>
<feature type="compositionally biased region" description="Acidic residues" evidence="11">
    <location>
        <begin position="442"/>
        <end position="458"/>
    </location>
</feature>
<dbReference type="Gene3D" id="1.10.287.130">
    <property type="match status" value="1"/>
</dbReference>
<protein>
    <recommendedName>
        <fullName evidence="3">histidine kinase</fullName>
        <ecNumber evidence="3">2.7.13.3</ecNumber>
    </recommendedName>
</protein>
<dbReference type="PRINTS" id="PR00344">
    <property type="entry name" value="BCTRLSENSOR"/>
</dbReference>
<evidence type="ECO:0000256" key="1">
    <source>
        <dbReference type="ARBA" id="ARBA00000085"/>
    </source>
</evidence>
<keyword evidence="5" id="KW-0808">Transferase</keyword>
<keyword evidence="9" id="KW-0902">Two-component regulatory system</keyword>
<sequence length="490" mass="52261">MTPGAGLYSARVAWRHSLRFRLALVYTLATLVIVTVIGVGMVLYLLGQMDRQFQQRLNERAEVIAEGFKNPQTNLGKPAQPTSGYTAILDLSGNIQAVSPALQVANGPQLTRGQPFPYLNRRPLEIQGIPMRAAVRRAGDFGTVWVALSEEDVRAARTSALSALLLALAVTPLLMLLLGWWGGRRALAGLGQAADLADRIDPTRSLATLPLPRQEDEVHRLLAAINRLLVRIEAGQAREKQLLGQIVHELGAPLTVLRASLSRAGDRTGDPEVLRAALVADELTFTTQDLMQMARGQLEMKLAWHYIPARTLQGRLDRLVPGTTFEGDWEAGILCDPDRLTQALRNLLANARRAAGPQGSVTLTLAETPEEVRFTVRDTGPGLPTELGERIFDPFVSGSGSSGLGLSVSRQIAVMHGGSLSGSNPPGGGAQFVLTVPGAALGDEDDGGPGDDLEDDGPGDGPPPGPPHGRTPDDPLPEESREAASPTLRG</sequence>
<dbReference type="Proteomes" id="UP000007575">
    <property type="component" value="Chromosome"/>
</dbReference>
<dbReference type="RefSeq" id="WP_014686363.1">
    <property type="nucleotide sequence ID" value="NC_017790.1"/>
</dbReference>
<evidence type="ECO:0000256" key="12">
    <source>
        <dbReference type="SAM" id="Phobius"/>
    </source>
</evidence>
<dbReference type="STRING" id="745776.DGo_CA2956"/>
<dbReference type="EMBL" id="CP002191">
    <property type="protein sequence ID" value="AFD26883.1"/>
    <property type="molecule type" value="Genomic_DNA"/>
</dbReference>
<dbReference type="SUPFAM" id="SSF55874">
    <property type="entry name" value="ATPase domain of HSP90 chaperone/DNA topoisomerase II/histidine kinase"/>
    <property type="match status" value="1"/>
</dbReference>
<feature type="transmembrane region" description="Helical" evidence="12">
    <location>
        <begin position="163"/>
        <end position="182"/>
    </location>
</feature>
<dbReference type="Gene3D" id="3.30.565.10">
    <property type="entry name" value="Histidine kinase-like ATPase, C-terminal domain"/>
    <property type="match status" value="1"/>
</dbReference>
<dbReference type="SMART" id="SM00387">
    <property type="entry name" value="HATPase_c"/>
    <property type="match status" value="1"/>
</dbReference>
<organism evidence="15 16">
    <name type="scientific">Deinococcus gobiensis (strain DSM 21396 / JCM 16679 / CGMCC 1.7299 / I-0)</name>
    <dbReference type="NCBI Taxonomy" id="745776"/>
    <lineage>
        <taxon>Bacteria</taxon>
        <taxon>Thermotogati</taxon>
        <taxon>Deinococcota</taxon>
        <taxon>Deinococci</taxon>
        <taxon>Deinococcales</taxon>
        <taxon>Deinococcaceae</taxon>
        <taxon>Deinococcus</taxon>
    </lineage>
</organism>
<feature type="region of interest" description="Disordered" evidence="11">
    <location>
        <begin position="439"/>
        <end position="490"/>
    </location>
</feature>
<evidence type="ECO:0000256" key="7">
    <source>
        <dbReference type="ARBA" id="ARBA00022777"/>
    </source>
</evidence>
<dbReference type="PROSITE" id="PS50109">
    <property type="entry name" value="HIS_KIN"/>
    <property type="match status" value="1"/>
</dbReference>
<evidence type="ECO:0000256" key="10">
    <source>
        <dbReference type="ARBA" id="ARBA00023136"/>
    </source>
</evidence>
<dbReference type="HOGENOM" id="CLU_000445_89_6_0"/>
<feature type="domain" description="Histidine kinase" evidence="13">
    <location>
        <begin position="245"/>
        <end position="440"/>
    </location>
</feature>
<dbReference type="InterPro" id="IPR036890">
    <property type="entry name" value="HATPase_C_sf"/>
</dbReference>
<evidence type="ECO:0000256" key="5">
    <source>
        <dbReference type="ARBA" id="ARBA00022679"/>
    </source>
</evidence>
<dbReference type="GO" id="GO:0000155">
    <property type="term" value="F:phosphorelay sensor kinase activity"/>
    <property type="evidence" value="ECO:0007669"/>
    <property type="project" value="InterPro"/>
</dbReference>
<feature type="domain" description="HAMP" evidence="14">
    <location>
        <begin position="184"/>
        <end position="237"/>
    </location>
</feature>
<evidence type="ECO:0000313" key="16">
    <source>
        <dbReference type="Proteomes" id="UP000007575"/>
    </source>
</evidence>
<dbReference type="PANTHER" id="PTHR45436:SF5">
    <property type="entry name" value="SENSOR HISTIDINE KINASE TRCS"/>
    <property type="match status" value="1"/>
</dbReference>
<name>H8GWI0_DEIGI</name>
<keyword evidence="4" id="KW-0597">Phosphoprotein</keyword>
<evidence type="ECO:0000256" key="6">
    <source>
        <dbReference type="ARBA" id="ARBA00022692"/>
    </source>
</evidence>
<comment type="subcellular location">
    <subcellularLocation>
        <location evidence="2">Membrane</location>
    </subcellularLocation>
</comment>
<keyword evidence="16" id="KW-1185">Reference proteome</keyword>
<feature type="transmembrane region" description="Helical" evidence="12">
    <location>
        <begin position="20"/>
        <end position="46"/>
    </location>
</feature>
<comment type="catalytic activity">
    <reaction evidence="1">
        <text>ATP + protein L-histidine = ADP + protein N-phospho-L-histidine.</text>
        <dbReference type="EC" id="2.7.13.3"/>
    </reaction>
</comment>
<evidence type="ECO:0000259" key="13">
    <source>
        <dbReference type="PROSITE" id="PS50109"/>
    </source>
</evidence>
<keyword evidence="8 12" id="KW-1133">Transmembrane helix</keyword>
<dbReference type="InterPro" id="IPR004358">
    <property type="entry name" value="Sig_transdc_His_kin-like_C"/>
</dbReference>
<proteinExistence type="predicted"/>
<dbReference type="PANTHER" id="PTHR45436">
    <property type="entry name" value="SENSOR HISTIDINE KINASE YKOH"/>
    <property type="match status" value="1"/>
</dbReference>
<dbReference type="Pfam" id="PF02518">
    <property type="entry name" value="HATPase_c"/>
    <property type="match status" value="1"/>
</dbReference>
<dbReference type="CDD" id="cd00082">
    <property type="entry name" value="HisKA"/>
    <property type="match status" value="1"/>
</dbReference>
<dbReference type="InterPro" id="IPR050428">
    <property type="entry name" value="TCS_sensor_his_kinase"/>
</dbReference>
<accession>H8GWI0</accession>
<dbReference type="InterPro" id="IPR005467">
    <property type="entry name" value="His_kinase_dom"/>
</dbReference>
<evidence type="ECO:0000313" key="15">
    <source>
        <dbReference type="EMBL" id="AFD26883.1"/>
    </source>
</evidence>
<gene>
    <name evidence="15" type="ordered locus">DGo_CA2956</name>
</gene>
<feature type="compositionally biased region" description="Basic and acidic residues" evidence="11">
    <location>
        <begin position="470"/>
        <end position="482"/>
    </location>
</feature>
<keyword evidence="10 12" id="KW-0472">Membrane</keyword>
<evidence type="ECO:0000256" key="2">
    <source>
        <dbReference type="ARBA" id="ARBA00004370"/>
    </source>
</evidence>